<comment type="caution">
    <text evidence="2">The sequence shown here is derived from an EMBL/GenBank/DDBJ whole genome shotgun (WGS) entry which is preliminary data.</text>
</comment>
<dbReference type="AlphaFoldDB" id="A0A5C5YPF0"/>
<evidence type="ECO:0000256" key="1">
    <source>
        <dbReference type="SAM" id="MobiDB-lite"/>
    </source>
</evidence>
<accession>A0A5C5YPF0</accession>
<evidence type="ECO:0000313" key="3">
    <source>
        <dbReference type="Proteomes" id="UP000315010"/>
    </source>
</evidence>
<feature type="region of interest" description="Disordered" evidence="1">
    <location>
        <begin position="1"/>
        <end position="23"/>
    </location>
</feature>
<dbReference type="Proteomes" id="UP000315010">
    <property type="component" value="Unassembled WGS sequence"/>
</dbReference>
<sequence>MNAAAHTRNHHQGNLRRQRSDNKGRELTFLIHRMSTENLQNVQCSLSNIDGVPFRYICGCPKNQQAWSTRSTIVSAIAIDAVAAGDGALRT</sequence>
<evidence type="ECO:0000313" key="2">
    <source>
        <dbReference type="EMBL" id="TWT76775.1"/>
    </source>
</evidence>
<proteinExistence type="predicted"/>
<name>A0A5C5YPF0_9BACT</name>
<protein>
    <submittedName>
        <fullName evidence="2">Uncharacterized protein</fullName>
    </submittedName>
</protein>
<dbReference type="EMBL" id="SJPJ01000002">
    <property type="protein sequence ID" value="TWT76775.1"/>
    <property type="molecule type" value="Genomic_DNA"/>
</dbReference>
<organism evidence="2 3">
    <name type="scientific">Novipirellula herctigrandis</name>
    <dbReference type="NCBI Taxonomy" id="2527986"/>
    <lineage>
        <taxon>Bacteria</taxon>
        <taxon>Pseudomonadati</taxon>
        <taxon>Planctomycetota</taxon>
        <taxon>Planctomycetia</taxon>
        <taxon>Pirellulales</taxon>
        <taxon>Pirellulaceae</taxon>
        <taxon>Novipirellula</taxon>
    </lineage>
</organism>
<reference evidence="2 3" key="1">
    <citation type="submission" date="2019-02" db="EMBL/GenBank/DDBJ databases">
        <title>Deep-cultivation of Planctomycetes and their phenomic and genomic characterization uncovers novel biology.</title>
        <authorList>
            <person name="Wiegand S."/>
            <person name="Jogler M."/>
            <person name="Boedeker C."/>
            <person name="Pinto D."/>
            <person name="Vollmers J."/>
            <person name="Rivas-Marin E."/>
            <person name="Kohn T."/>
            <person name="Peeters S.H."/>
            <person name="Heuer A."/>
            <person name="Rast P."/>
            <person name="Oberbeckmann S."/>
            <person name="Bunk B."/>
            <person name="Jeske O."/>
            <person name="Meyerdierks A."/>
            <person name="Storesund J.E."/>
            <person name="Kallscheuer N."/>
            <person name="Luecker S."/>
            <person name="Lage O.M."/>
            <person name="Pohl T."/>
            <person name="Merkel B.J."/>
            <person name="Hornburger P."/>
            <person name="Mueller R.-W."/>
            <person name="Bruemmer F."/>
            <person name="Labrenz M."/>
            <person name="Spormann A.M."/>
            <person name="Op Den Camp H."/>
            <person name="Overmann J."/>
            <person name="Amann R."/>
            <person name="Jetten M.S.M."/>
            <person name="Mascher T."/>
            <person name="Medema M.H."/>
            <person name="Devos D.P."/>
            <person name="Kaster A.-K."/>
            <person name="Ovreas L."/>
            <person name="Rohde M."/>
            <person name="Galperin M.Y."/>
            <person name="Jogler C."/>
        </authorList>
    </citation>
    <scope>NUCLEOTIDE SEQUENCE [LARGE SCALE GENOMIC DNA]</scope>
    <source>
        <strain evidence="2 3">CA13</strain>
    </source>
</reference>
<keyword evidence="3" id="KW-1185">Reference proteome</keyword>
<feature type="compositionally biased region" description="Basic residues" evidence="1">
    <location>
        <begin position="7"/>
        <end position="17"/>
    </location>
</feature>
<gene>
    <name evidence="2" type="ORF">CA13_72740</name>
</gene>